<dbReference type="InterPro" id="IPR039425">
    <property type="entry name" value="RNA_pol_sigma-70-like"/>
</dbReference>
<evidence type="ECO:0000256" key="4">
    <source>
        <dbReference type="ARBA" id="ARBA00023082"/>
    </source>
</evidence>
<dbReference type="SUPFAM" id="SSF54427">
    <property type="entry name" value="NTF2-like"/>
    <property type="match status" value="1"/>
</dbReference>
<dbReference type="GO" id="GO:0003677">
    <property type="term" value="F:DNA binding"/>
    <property type="evidence" value="ECO:0007669"/>
    <property type="project" value="InterPro"/>
</dbReference>
<dbReference type="InterPro" id="IPR036388">
    <property type="entry name" value="WH-like_DNA-bd_sf"/>
</dbReference>
<dbReference type="InterPro" id="IPR007627">
    <property type="entry name" value="RNA_pol_sigma70_r2"/>
</dbReference>
<dbReference type="InterPro" id="IPR013249">
    <property type="entry name" value="RNA_pol_sigma70_r4_t2"/>
</dbReference>
<name>A0A919P017_9CELL</name>
<protein>
    <submittedName>
        <fullName evidence="9">RNA polymerase sigma factor</fullName>
    </submittedName>
</protein>
<dbReference type="EMBL" id="BONK01000001">
    <property type="protein sequence ID" value="GIG19740.1"/>
    <property type="molecule type" value="Genomic_DNA"/>
</dbReference>
<accession>A0A919P017</accession>
<keyword evidence="5" id="KW-0804">Transcription</keyword>
<sequence>MTTSSELDAARAGDEDAFTALVAPHLRELHVHCYRMLGSLDDADDALQDVLVSAWRGLARYAGRASVRTWLYAIATNRCLTVLRTGRRRPREVALPFDAPPPDDRTEVPWLQPYPDAWLPVEPVEPGPAARYDATESIALAFVAALQVLPPRQVAAVVLGDVLGYAQAEVAAMTGTTPTVVKGLLQRGRATLAQHRRDEPRTGRDVHGHVDLHVDRAVAHRFARALEAGDVAAVVDLLTDDGWLAMPPLPHVYRGRASVAAFLQAAGGWRAGRRLTLAEVALNGEPGFVGTSWDGGREVPGGVYVLTTRAGHLVSATRFLDDRLVGLVGHECPRP</sequence>
<evidence type="ECO:0000256" key="1">
    <source>
        <dbReference type="ARBA" id="ARBA00010641"/>
    </source>
</evidence>
<dbReference type="Gene3D" id="1.10.10.10">
    <property type="entry name" value="Winged helix-like DNA-binding domain superfamily/Winged helix DNA-binding domain"/>
    <property type="match status" value="1"/>
</dbReference>
<comment type="subunit">
    <text evidence="2">Interacts transiently with the RNA polymerase catalytic core formed by RpoA, RpoB, RpoC and RpoZ (2 alpha, 1 beta, 1 beta' and 1 omega subunit) to form the RNA polymerase holoenzyme that can initiate transcription.</text>
</comment>
<evidence type="ECO:0000313" key="9">
    <source>
        <dbReference type="EMBL" id="GIG19740.1"/>
    </source>
</evidence>
<dbReference type="RefSeq" id="WP_203747989.1">
    <property type="nucleotide sequence ID" value="NZ_BONK01000001.1"/>
</dbReference>
<dbReference type="NCBIfam" id="TIGR02960">
    <property type="entry name" value="SigX5"/>
    <property type="match status" value="1"/>
</dbReference>
<evidence type="ECO:0000259" key="7">
    <source>
        <dbReference type="Pfam" id="PF08281"/>
    </source>
</evidence>
<dbReference type="PANTHER" id="PTHR43133">
    <property type="entry name" value="RNA POLYMERASE ECF-TYPE SIGMA FACTO"/>
    <property type="match status" value="1"/>
</dbReference>
<dbReference type="GO" id="GO:0016987">
    <property type="term" value="F:sigma factor activity"/>
    <property type="evidence" value="ECO:0007669"/>
    <property type="project" value="UniProtKB-KW"/>
</dbReference>
<dbReference type="InterPro" id="IPR014305">
    <property type="entry name" value="RNA_pol_sigma-G_actinobac"/>
</dbReference>
<dbReference type="InterPro" id="IPR032710">
    <property type="entry name" value="NTF2-like_dom_sf"/>
</dbReference>
<dbReference type="Pfam" id="PF12680">
    <property type="entry name" value="SnoaL_2"/>
    <property type="match status" value="1"/>
</dbReference>
<evidence type="ECO:0000259" key="8">
    <source>
        <dbReference type="Pfam" id="PF12680"/>
    </source>
</evidence>
<reference evidence="9" key="1">
    <citation type="submission" date="2021-01" db="EMBL/GenBank/DDBJ databases">
        <title>Whole genome shotgun sequence of Cellulomonas chitinilytica NBRC 110799.</title>
        <authorList>
            <person name="Komaki H."/>
            <person name="Tamura T."/>
        </authorList>
    </citation>
    <scope>NUCLEOTIDE SEQUENCE</scope>
    <source>
        <strain evidence="9">NBRC 110799</strain>
    </source>
</reference>
<proteinExistence type="inferred from homology"/>
<dbReference type="SUPFAM" id="SSF88946">
    <property type="entry name" value="Sigma2 domain of RNA polymerase sigma factors"/>
    <property type="match status" value="1"/>
</dbReference>
<evidence type="ECO:0000256" key="2">
    <source>
        <dbReference type="ARBA" id="ARBA00011344"/>
    </source>
</evidence>
<evidence type="ECO:0000256" key="3">
    <source>
        <dbReference type="ARBA" id="ARBA00023015"/>
    </source>
</evidence>
<comment type="similarity">
    <text evidence="1">Belongs to the sigma-70 factor family. ECF subfamily.</text>
</comment>
<evidence type="ECO:0000256" key="5">
    <source>
        <dbReference type="ARBA" id="ARBA00023163"/>
    </source>
</evidence>
<dbReference type="NCBIfam" id="TIGR02937">
    <property type="entry name" value="sigma70-ECF"/>
    <property type="match status" value="1"/>
</dbReference>
<feature type="domain" description="RNA polymerase sigma-70 region 2" evidence="6">
    <location>
        <begin position="21"/>
        <end position="88"/>
    </location>
</feature>
<gene>
    <name evidence="9" type="primary">rpoE_2</name>
    <name evidence="9" type="ORF">Cch01nite_04640</name>
</gene>
<dbReference type="PANTHER" id="PTHR43133:SF65">
    <property type="entry name" value="ECF RNA POLYMERASE SIGMA FACTOR SIGG"/>
    <property type="match status" value="1"/>
</dbReference>
<dbReference type="InterPro" id="IPR013325">
    <property type="entry name" value="RNA_pol_sigma_r2"/>
</dbReference>
<feature type="domain" description="RNA polymerase sigma factor 70 region 4 type 2" evidence="7">
    <location>
        <begin position="141"/>
        <end position="192"/>
    </location>
</feature>
<feature type="domain" description="SnoaL-like" evidence="8">
    <location>
        <begin position="220"/>
        <end position="312"/>
    </location>
</feature>
<dbReference type="SUPFAM" id="SSF88659">
    <property type="entry name" value="Sigma3 and sigma4 domains of RNA polymerase sigma factors"/>
    <property type="match status" value="1"/>
</dbReference>
<keyword evidence="4" id="KW-0731">Sigma factor</keyword>
<dbReference type="AlphaFoldDB" id="A0A919P017"/>
<comment type="caution">
    <text evidence="9">The sequence shown here is derived from an EMBL/GenBank/DDBJ whole genome shotgun (WGS) entry which is preliminary data.</text>
</comment>
<keyword evidence="10" id="KW-1185">Reference proteome</keyword>
<dbReference type="InterPro" id="IPR037401">
    <property type="entry name" value="SnoaL-like"/>
</dbReference>
<dbReference type="InterPro" id="IPR013324">
    <property type="entry name" value="RNA_pol_sigma_r3/r4-like"/>
</dbReference>
<dbReference type="GO" id="GO:0006352">
    <property type="term" value="P:DNA-templated transcription initiation"/>
    <property type="evidence" value="ECO:0007669"/>
    <property type="project" value="InterPro"/>
</dbReference>
<dbReference type="Pfam" id="PF08281">
    <property type="entry name" value="Sigma70_r4_2"/>
    <property type="match status" value="1"/>
</dbReference>
<keyword evidence="3" id="KW-0805">Transcription regulation</keyword>
<dbReference type="Pfam" id="PF04542">
    <property type="entry name" value="Sigma70_r2"/>
    <property type="match status" value="1"/>
</dbReference>
<organism evidence="9 10">
    <name type="scientific">Cellulomonas chitinilytica</name>
    <dbReference type="NCBI Taxonomy" id="398759"/>
    <lineage>
        <taxon>Bacteria</taxon>
        <taxon>Bacillati</taxon>
        <taxon>Actinomycetota</taxon>
        <taxon>Actinomycetes</taxon>
        <taxon>Micrococcales</taxon>
        <taxon>Cellulomonadaceae</taxon>
        <taxon>Cellulomonas</taxon>
    </lineage>
</organism>
<dbReference type="Proteomes" id="UP000632740">
    <property type="component" value="Unassembled WGS sequence"/>
</dbReference>
<dbReference type="Gene3D" id="3.10.450.50">
    <property type="match status" value="1"/>
</dbReference>
<dbReference type="Gene3D" id="1.10.1740.10">
    <property type="match status" value="1"/>
</dbReference>
<dbReference type="InterPro" id="IPR014284">
    <property type="entry name" value="RNA_pol_sigma-70_dom"/>
</dbReference>
<evidence type="ECO:0000313" key="10">
    <source>
        <dbReference type="Proteomes" id="UP000632740"/>
    </source>
</evidence>
<dbReference type="NCBIfam" id="NF006089">
    <property type="entry name" value="PRK08241.1"/>
    <property type="match status" value="1"/>
</dbReference>
<evidence type="ECO:0000259" key="6">
    <source>
        <dbReference type="Pfam" id="PF04542"/>
    </source>
</evidence>